<gene>
    <name evidence="2" type="ORF">ACFSX5_13995</name>
</gene>
<evidence type="ECO:0000256" key="1">
    <source>
        <dbReference type="SAM" id="Phobius"/>
    </source>
</evidence>
<keyword evidence="3" id="KW-1185">Reference proteome</keyword>
<feature type="transmembrane region" description="Helical" evidence="1">
    <location>
        <begin position="47"/>
        <end position="70"/>
    </location>
</feature>
<reference evidence="3" key="1">
    <citation type="journal article" date="2019" name="Int. J. Syst. Evol. Microbiol.">
        <title>The Global Catalogue of Microorganisms (GCM) 10K type strain sequencing project: providing services to taxonomists for standard genome sequencing and annotation.</title>
        <authorList>
            <consortium name="The Broad Institute Genomics Platform"/>
            <consortium name="The Broad Institute Genome Sequencing Center for Infectious Disease"/>
            <person name="Wu L."/>
            <person name="Ma J."/>
        </authorList>
    </citation>
    <scope>NUCLEOTIDE SEQUENCE [LARGE SCALE GENOMIC DNA]</scope>
    <source>
        <strain evidence="3">CCM 7427</strain>
    </source>
</reference>
<organism evidence="2 3">
    <name type="scientific">Devosia albogilva</name>
    <dbReference type="NCBI Taxonomy" id="429726"/>
    <lineage>
        <taxon>Bacteria</taxon>
        <taxon>Pseudomonadati</taxon>
        <taxon>Pseudomonadota</taxon>
        <taxon>Alphaproteobacteria</taxon>
        <taxon>Hyphomicrobiales</taxon>
        <taxon>Devosiaceae</taxon>
        <taxon>Devosia</taxon>
    </lineage>
</organism>
<evidence type="ECO:0008006" key="4">
    <source>
        <dbReference type="Google" id="ProtNLM"/>
    </source>
</evidence>
<dbReference type="EMBL" id="JBHUNP010000001">
    <property type="protein sequence ID" value="MFD2648897.1"/>
    <property type="molecule type" value="Genomic_DNA"/>
</dbReference>
<evidence type="ECO:0000313" key="2">
    <source>
        <dbReference type="EMBL" id="MFD2648897.1"/>
    </source>
</evidence>
<name>A0ABW5QMU0_9HYPH</name>
<keyword evidence="1" id="KW-0812">Transmembrane</keyword>
<proteinExistence type="predicted"/>
<keyword evidence="1" id="KW-0472">Membrane</keyword>
<comment type="caution">
    <text evidence="2">The sequence shown here is derived from an EMBL/GenBank/DDBJ whole genome shotgun (WGS) entry which is preliminary data.</text>
</comment>
<feature type="transmembrane region" description="Helical" evidence="1">
    <location>
        <begin position="7"/>
        <end position="27"/>
    </location>
</feature>
<dbReference type="Proteomes" id="UP001597521">
    <property type="component" value="Unassembled WGS sequence"/>
</dbReference>
<dbReference type="RefSeq" id="WP_386834245.1">
    <property type="nucleotide sequence ID" value="NZ_JBHUNP010000001.1"/>
</dbReference>
<protein>
    <recommendedName>
        <fullName evidence="4">Major facilitator superfamily (MFS) profile domain-containing protein</fullName>
    </recommendedName>
</protein>
<dbReference type="PROSITE" id="PS51257">
    <property type="entry name" value="PROKAR_LIPOPROTEIN"/>
    <property type="match status" value="1"/>
</dbReference>
<sequence>MTTRPGILLLLTIGFVVWSGVFVGLYAGLSVGCAAGWHLISVGPVSLLRVLLIIGLVVGMAALALTAIILARLRPADRSPVGFVNRTSTYAAIVAVVAGAFTFAPVLFTSTCL</sequence>
<accession>A0ABW5QMU0</accession>
<feature type="transmembrane region" description="Helical" evidence="1">
    <location>
        <begin position="90"/>
        <end position="108"/>
    </location>
</feature>
<keyword evidence="1" id="KW-1133">Transmembrane helix</keyword>
<evidence type="ECO:0000313" key="3">
    <source>
        <dbReference type="Proteomes" id="UP001597521"/>
    </source>
</evidence>